<dbReference type="GO" id="GO:0098552">
    <property type="term" value="C:side of membrane"/>
    <property type="evidence" value="ECO:0007669"/>
    <property type="project" value="UniProtKB-KW"/>
</dbReference>
<dbReference type="OrthoDB" id="2146436at2759"/>
<keyword evidence="3" id="KW-0336">GPI-anchor</keyword>
<evidence type="ECO:0000256" key="2">
    <source>
        <dbReference type="ARBA" id="ARBA00022475"/>
    </source>
</evidence>
<evidence type="ECO:0000256" key="1">
    <source>
        <dbReference type="ARBA" id="ARBA00004609"/>
    </source>
</evidence>
<protein>
    <recommendedName>
        <fullName evidence="10">Copper acquisition factor BIM1-like domain-containing protein</fullName>
    </recommendedName>
</protein>
<evidence type="ECO:0000256" key="5">
    <source>
        <dbReference type="ARBA" id="ARBA00023136"/>
    </source>
</evidence>
<dbReference type="AlphaFoldDB" id="A0A2P7YCC3"/>
<dbReference type="GO" id="GO:0005886">
    <property type="term" value="C:plasma membrane"/>
    <property type="evidence" value="ECO:0007669"/>
    <property type="project" value="UniProtKB-SubCell"/>
</dbReference>
<feature type="domain" description="Copper acquisition factor BIM1-like" evidence="10">
    <location>
        <begin position="16"/>
        <end position="162"/>
    </location>
</feature>
<evidence type="ECO:0000256" key="7">
    <source>
        <dbReference type="ARBA" id="ARBA00023288"/>
    </source>
</evidence>
<dbReference type="EMBL" id="NHZQ01000448">
    <property type="protein sequence ID" value="PSK33587.1"/>
    <property type="molecule type" value="Genomic_DNA"/>
</dbReference>
<keyword evidence="5" id="KW-0472">Membrane</keyword>
<evidence type="ECO:0000256" key="3">
    <source>
        <dbReference type="ARBA" id="ARBA00022622"/>
    </source>
</evidence>
<dbReference type="InterPro" id="IPR046936">
    <property type="entry name" value="BIM1-like"/>
</dbReference>
<sequence>MKQFTILAGLVPLAAAHWEMTYPQQRQLGNEDNMPQFPCGGANTVTANRTMFPISGAPIQLNMGHTQYNVEVLLALGNDPGSAFNYVIVPTFTQRGPDNFCMGAGAIQFPEGLNITEGTNATIQVVTNGDGSGGLYNCADITFTSTPLSTEQYNNNCKNSTGIETRPLEGAARNANETASGGSDTDGDDHDHSSMTSSAAAASGTGAAASGSASTAASSGIAAQATLASWGIAAMGVAAGVMAL</sequence>
<dbReference type="CDD" id="cd21176">
    <property type="entry name" value="LPMO_auxiliary-like"/>
    <property type="match status" value="1"/>
</dbReference>
<comment type="subcellular location">
    <subcellularLocation>
        <location evidence="1">Cell membrane</location>
        <topology evidence="1">Lipid-anchor</topology>
        <topology evidence="1">GPI-anchor</topology>
    </subcellularLocation>
</comment>
<evidence type="ECO:0000313" key="11">
    <source>
        <dbReference type="EMBL" id="PSK33587.1"/>
    </source>
</evidence>
<evidence type="ECO:0000259" key="10">
    <source>
        <dbReference type="Pfam" id="PF20238"/>
    </source>
</evidence>
<proteinExistence type="predicted"/>
<keyword evidence="7" id="KW-0449">Lipoprotein</keyword>
<dbReference type="Proteomes" id="UP000243723">
    <property type="component" value="Unassembled WGS sequence"/>
</dbReference>
<feature type="region of interest" description="Disordered" evidence="8">
    <location>
        <begin position="159"/>
        <end position="201"/>
    </location>
</feature>
<evidence type="ECO:0000313" key="12">
    <source>
        <dbReference type="Proteomes" id="UP000243723"/>
    </source>
</evidence>
<evidence type="ECO:0000256" key="8">
    <source>
        <dbReference type="SAM" id="MobiDB-lite"/>
    </source>
</evidence>
<keyword evidence="6" id="KW-0325">Glycoprotein</keyword>
<dbReference type="STRING" id="40998.A0A2P7YCC3"/>
<keyword evidence="4 9" id="KW-0732">Signal</keyword>
<gene>
    <name evidence="11" type="ORF">B9Z65_7474</name>
</gene>
<feature type="signal peptide" evidence="9">
    <location>
        <begin position="1"/>
        <end position="16"/>
    </location>
</feature>
<accession>A0A2P7YCC3</accession>
<dbReference type="InterPro" id="IPR046530">
    <property type="entry name" value="BIM1-like_dom"/>
</dbReference>
<evidence type="ECO:0000256" key="6">
    <source>
        <dbReference type="ARBA" id="ARBA00023180"/>
    </source>
</evidence>
<comment type="caution">
    <text evidence="11">The sequence shown here is derived from an EMBL/GenBank/DDBJ whole genome shotgun (WGS) entry which is preliminary data.</text>
</comment>
<dbReference type="PANTHER" id="PTHR34992:SF1">
    <property type="entry name" value="COPPER ACQUISITION FACTOR BIM1-LIKE DOMAIN-CONTAINING PROTEIN"/>
    <property type="match status" value="1"/>
</dbReference>
<evidence type="ECO:0000256" key="9">
    <source>
        <dbReference type="SAM" id="SignalP"/>
    </source>
</evidence>
<reference evidence="11 12" key="1">
    <citation type="submission" date="2017-05" db="EMBL/GenBank/DDBJ databases">
        <title>Draft genome sequence of Elsinoe australis.</title>
        <authorList>
            <person name="Cheng Q."/>
        </authorList>
    </citation>
    <scope>NUCLEOTIDE SEQUENCE [LARGE SCALE GENOMIC DNA]</scope>
    <source>
        <strain evidence="11 12">NL1</strain>
    </source>
</reference>
<feature type="chain" id="PRO_5015187897" description="Copper acquisition factor BIM1-like domain-containing protein" evidence="9">
    <location>
        <begin position="17"/>
        <end position="244"/>
    </location>
</feature>
<keyword evidence="12" id="KW-1185">Reference proteome</keyword>
<dbReference type="Pfam" id="PF20238">
    <property type="entry name" value="BIM1-like_dom"/>
    <property type="match status" value="1"/>
</dbReference>
<dbReference type="PANTHER" id="PTHR34992">
    <property type="entry name" value="HYPHAL ANASTAMOSIS-7 PROTEIN"/>
    <property type="match status" value="1"/>
</dbReference>
<evidence type="ECO:0000256" key="4">
    <source>
        <dbReference type="ARBA" id="ARBA00022729"/>
    </source>
</evidence>
<organism evidence="11 12">
    <name type="scientific">Elsinoe australis</name>
    <dbReference type="NCBI Taxonomy" id="40998"/>
    <lineage>
        <taxon>Eukaryota</taxon>
        <taxon>Fungi</taxon>
        <taxon>Dikarya</taxon>
        <taxon>Ascomycota</taxon>
        <taxon>Pezizomycotina</taxon>
        <taxon>Dothideomycetes</taxon>
        <taxon>Dothideomycetidae</taxon>
        <taxon>Myriangiales</taxon>
        <taxon>Elsinoaceae</taxon>
        <taxon>Elsinoe</taxon>
    </lineage>
</organism>
<name>A0A2P7YCC3_9PEZI</name>
<keyword evidence="2" id="KW-1003">Cell membrane</keyword>